<dbReference type="Proteomes" id="UP001294444">
    <property type="component" value="Unassembled WGS sequence"/>
</dbReference>
<proteinExistence type="predicted"/>
<accession>A0AAJ4XM99</accession>
<evidence type="ECO:0000313" key="1">
    <source>
        <dbReference type="EMBL" id="SNX84531.1"/>
    </source>
</evidence>
<sequence>MLPTLSLPQDGIDSMTDQNLAAMCSLNFAPVLAELRHLRINFDELSERYAYCKRGKNVFAWIAHISRLCLGATSLESLEWGDLVLNEGDEGGNFGSPFRDFDGTKPFPLDLTCSKLLEALSAEPVEEYRWYNDLIGTITDTFGQDAPKQLFHQFNRIVRSPLAIQGSEAVGIGFPHLKNVLFMDGNNGISVDDYANLFLVRPDQLAVSCFPTSISDSNSFSNGPCQAYGKQECSLMTAAPNLSSLSIVLWYSRLQISAAFVYAMLHVRKHHPELNKLDLISRRLRYEPRLLGDQVTLDEWFRFDVLPVLQLAQDLLAPHFWVTIHILAGVQQESELKRALQTFWKPISKPVSSEGGEITVKVMVVESFTPEAVFWEASRTHRRKMWLGPILIVSANEVLNPLKIIMLLVQMPLCKYLCQVKFASLVSVSVYTYFGHIVYVDAHLDAVHSGERVETGERVENCVPSWLPWNVAGVAGVAAYFELFDVMINQARVVTTASRCDKLAARWCFGFCKLAYG</sequence>
<evidence type="ECO:0000313" key="2">
    <source>
        <dbReference type="Proteomes" id="UP001294444"/>
    </source>
</evidence>
<protein>
    <submittedName>
        <fullName evidence="1">Uncharacterized protein</fullName>
    </submittedName>
</protein>
<keyword evidence="2" id="KW-1185">Reference proteome</keyword>
<name>A0AAJ4XM99_9BASI</name>
<organism evidence="1 2">
    <name type="scientific">Melanopsichium pennsylvanicum</name>
    <dbReference type="NCBI Taxonomy" id="63383"/>
    <lineage>
        <taxon>Eukaryota</taxon>
        <taxon>Fungi</taxon>
        <taxon>Dikarya</taxon>
        <taxon>Basidiomycota</taxon>
        <taxon>Ustilaginomycotina</taxon>
        <taxon>Ustilaginomycetes</taxon>
        <taxon>Ustilaginales</taxon>
        <taxon>Ustilaginaceae</taxon>
        <taxon>Melanopsichium</taxon>
    </lineage>
</organism>
<dbReference type="AlphaFoldDB" id="A0AAJ4XM99"/>
<gene>
    <name evidence="1" type="ORF">MEPE_03240</name>
</gene>
<reference evidence="1" key="1">
    <citation type="submission" date="2023-10" db="EMBL/GenBank/DDBJ databases">
        <authorList>
            <person name="Guldener U."/>
        </authorList>
    </citation>
    <scope>NUCLEOTIDE SEQUENCE</scope>
    <source>
        <strain evidence="1">Mp4</strain>
    </source>
</reference>
<dbReference type="EMBL" id="OAPG01000006">
    <property type="protein sequence ID" value="SNX84531.1"/>
    <property type="molecule type" value="Genomic_DNA"/>
</dbReference>
<comment type="caution">
    <text evidence="1">The sequence shown here is derived from an EMBL/GenBank/DDBJ whole genome shotgun (WGS) entry which is preliminary data.</text>
</comment>